<protein>
    <submittedName>
        <fullName evidence="1">Uncharacterized protein</fullName>
    </submittedName>
</protein>
<reference evidence="1 2" key="1">
    <citation type="submission" date="2024-05" db="EMBL/GenBank/DDBJ databases">
        <authorList>
            <person name="Haq I."/>
            <person name="Ullah Z."/>
            <person name="Ahmad R."/>
            <person name="Li M."/>
            <person name="Tong Y."/>
        </authorList>
    </citation>
    <scope>NUCLEOTIDE SEQUENCE [LARGE SCALE GENOMIC DNA]</scope>
    <source>
        <strain evidence="1 2">16A2E</strain>
    </source>
</reference>
<gene>
    <name evidence="1" type="ORF">ABC228_15095</name>
</gene>
<dbReference type="EMBL" id="JBDIML010000005">
    <property type="protein sequence ID" value="MEN2768507.1"/>
    <property type="molecule type" value="Genomic_DNA"/>
</dbReference>
<sequence length="168" mass="19171">MKRLILIGIVFLTGCGLSSQEYEPEVEDVSAESSSIENEDVKDVIPTERTVDTGPNYPWQHFATNLITEYQTEGEIVYLFSDAEALERDLIEDASRDDEGNEQLAQRKEKSVKGFAIYLDQFINEVSQHIDNEAYFNKLREVEQALLTADYQSVIDLVNEAKQIRESN</sequence>
<organism evidence="1 2">
    <name type="scientific">Ornithinibacillus xuwenensis</name>
    <dbReference type="NCBI Taxonomy" id="3144668"/>
    <lineage>
        <taxon>Bacteria</taxon>
        <taxon>Bacillati</taxon>
        <taxon>Bacillota</taxon>
        <taxon>Bacilli</taxon>
        <taxon>Bacillales</taxon>
        <taxon>Bacillaceae</taxon>
        <taxon>Ornithinibacillus</taxon>
    </lineage>
</organism>
<name>A0ABU9XNT4_9BACI</name>
<proteinExistence type="predicted"/>
<evidence type="ECO:0000313" key="2">
    <source>
        <dbReference type="Proteomes" id="UP001444625"/>
    </source>
</evidence>
<keyword evidence="2" id="KW-1185">Reference proteome</keyword>
<dbReference type="RefSeq" id="WP_345825988.1">
    <property type="nucleotide sequence ID" value="NZ_JBDIML010000005.1"/>
</dbReference>
<evidence type="ECO:0000313" key="1">
    <source>
        <dbReference type="EMBL" id="MEN2768507.1"/>
    </source>
</evidence>
<comment type="caution">
    <text evidence="1">The sequence shown here is derived from an EMBL/GenBank/DDBJ whole genome shotgun (WGS) entry which is preliminary data.</text>
</comment>
<accession>A0ABU9XNT4</accession>
<dbReference type="Proteomes" id="UP001444625">
    <property type="component" value="Unassembled WGS sequence"/>
</dbReference>
<dbReference type="PROSITE" id="PS51257">
    <property type="entry name" value="PROKAR_LIPOPROTEIN"/>
    <property type="match status" value="1"/>
</dbReference>